<protein>
    <submittedName>
        <fullName evidence="6">Glutamate receptor 1</fullName>
    </submittedName>
</protein>
<evidence type="ECO:0000256" key="1">
    <source>
        <dbReference type="ARBA" id="ARBA00004370"/>
    </source>
</evidence>
<accession>A0AAV4T0D3</accession>
<dbReference type="Pfam" id="PF01094">
    <property type="entry name" value="ANF_receptor"/>
    <property type="match status" value="1"/>
</dbReference>
<keyword evidence="7" id="KW-1185">Reference proteome</keyword>
<dbReference type="SUPFAM" id="SSF53822">
    <property type="entry name" value="Periplasmic binding protein-like I"/>
    <property type="match status" value="1"/>
</dbReference>
<dbReference type="InterPro" id="IPR028082">
    <property type="entry name" value="Peripla_BP_I"/>
</dbReference>
<keyword evidence="4" id="KW-0472">Membrane</keyword>
<dbReference type="Proteomes" id="UP001054945">
    <property type="component" value="Unassembled WGS sequence"/>
</dbReference>
<comment type="caution">
    <text evidence="6">The sequence shown here is derived from an EMBL/GenBank/DDBJ whole genome shotgun (WGS) entry which is preliminary data.</text>
</comment>
<evidence type="ECO:0000259" key="5">
    <source>
        <dbReference type="Pfam" id="PF01094"/>
    </source>
</evidence>
<proteinExistence type="predicted"/>
<comment type="subcellular location">
    <subcellularLocation>
        <location evidence="1">Membrane</location>
    </subcellularLocation>
</comment>
<reference evidence="6 7" key="1">
    <citation type="submission" date="2021-06" db="EMBL/GenBank/DDBJ databases">
        <title>Caerostris extrusa draft genome.</title>
        <authorList>
            <person name="Kono N."/>
            <person name="Arakawa K."/>
        </authorList>
    </citation>
    <scope>NUCLEOTIDE SEQUENCE [LARGE SCALE GENOMIC DNA]</scope>
</reference>
<dbReference type="Gene3D" id="3.40.50.2300">
    <property type="match status" value="2"/>
</dbReference>
<dbReference type="EMBL" id="BPLR01010283">
    <property type="protein sequence ID" value="GIY38297.1"/>
    <property type="molecule type" value="Genomic_DNA"/>
</dbReference>
<evidence type="ECO:0000313" key="7">
    <source>
        <dbReference type="Proteomes" id="UP001054945"/>
    </source>
</evidence>
<evidence type="ECO:0000256" key="3">
    <source>
        <dbReference type="ARBA" id="ARBA00022989"/>
    </source>
</evidence>
<dbReference type="InterPro" id="IPR001828">
    <property type="entry name" value="ANF_lig-bd_rcpt"/>
</dbReference>
<sequence length="196" mass="22628">MTSVWSPTLLLGPSVRTFQAIEITSLIIEDDWNTALLPHGAVNATGFQMLQETRPEVRNFLTAWKSLDPYRWPGGGTQRITTEVAQMYDAARVLLDAFNRLLKKKKPDIFRNNFRRGEVYNNGTKGIICHQTPVMHWEHGDRITRFLKKVAQWSDSDGLQQIPPNYKRIPQNTGFENKTYVVTSILEEPYLMFKKT</sequence>
<keyword evidence="6" id="KW-0675">Receptor</keyword>
<dbReference type="GO" id="GO:0016020">
    <property type="term" value="C:membrane"/>
    <property type="evidence" value="ECO:0007669"/>
    <property type="project" value="UniProtKB-SubCell"/>
</dbReference>
<evidence type="ECO:0000313" key="6">
    <source>
        <dbReference type="EMBL" id="GIY38297.1"/>
    </source>
</evidence>
<organism evidence="6 7">
    <name type="scientific">Caerostris extrusa</name>
    <name type="common">Bark spider</name>
    <name type="synonym">Caerostris bankana</name>
    <dbReference type="NCBI Taxonomy" id="172846"/>
    <lineage>
        <taxon>Eukaryota</taxon>
        <taxon>Metazoa</taxon>
        <taxon>Ecdysozoa</taxon>
        <taxon>Arthropoda</taxon>
        <taxon>Chelicerata</taxon>
        <taxon>Arachnida</taxon>
        <taxon>Araneae</taxon>
        <taxon>Araneomorphae</taxon>
        <taxon>Entelegynae</taxon>
        <taxon>Araneoidea</taxon>
        <taxon>Araneidae</taxon>
        <taxon>Caerostris</taxon>
    </lineage>
</organism>
<feature type="domain" description="Receptor ligand binding region" evidence="5">
    <location>
        <begin position="36"/>
        <end position="151"/>
    </location>
</feature>
<evidence type="ECO:0000256" key="2">
    <source>
        <dbReference type="ARBA" id="ARBA00022692"/>
    </source>
</evidence>
<keyword evidence="2" id="KW-0812">Transmembrane</keyword>
<dbReference type="AlphaFoldDB" id="A0AAV4T0D3"/>
<gene>
    <name evidence="6" type="primary">GluRIA</name>
    <name evidence="6" type="ORF">CEXT_532551</name>
</gene>
<name>A0AAV4T0D3_CAEEX</name>
<keyword evidence="3" id="KW-1133">Transmembrane helix</keyword>
<evidence type="ECO:0000256" key="4">
    <source>
        <dbReference type="ARBA" id="ARBA00023136"/>
    </source>
</evidence>